<comment type="caution">
    <text evidence="1">The sequence shown here is derived from an EMBL/GenBank/DDBJ whole genome shotgun (WGS) entry which is preliminary data.</text>
</comment>
<dbReference type="Proteomes" id="UP000326570">
    <property type="component" value="Unassembled WGS sequence"/>
</dbReference>
<dbReference type="CDD" id="cd02440">
    <property type="entry name" value="AdoMet_MTases"/>
    <property type="match status" value="1"/>
</dbReference>
<dbReference type="RefSeq" id="WP_150902906.1">
    <property type="nucleotide sequence ID" value="NZ_VTWT01000002.1"/>
</dbReference>
<keyword evidence="1" id="KW-0808">Transferase</keyword>
<protein>
    <submittedName>
        <fullName evidence="1">Class I SAM-dependent methyltransferase</fullName>
    </submittedName>
</protein>
<dbReference type="Gene3D" id="3.40.50.150">
    <property type="entry name" value="Vaccinia Virus protein VP39"/>
    <property type="match status" value="1"/>
</dbReference>
<dbReference type="SUPFAM" id="SSF53335">
    <property type="entry name" value="S-adenosyl-L-methionine-dependent methyltransferases"/>
    <property type="match status" value="1"/>
</dbReference>
<dbReference type="GO" id="GO:0032259">
    <property type="term" value="P:methylation"/>
    <property type="evidence" value="ECO:0007669"/>
    <property type="project" value="UniProtKB-KW"/>
</dbReference>
<proteinExistence type="predicted"/>
<organism evidence="1 2">
    <name type="scientific">Adhaeribacter soli</name>
    <dbReference type="NCBI Taxonomy" id="2607655"/>
    <lineage>
        <taxon>Bacteria</taxon>
        <taxon>Pseudomonadati</taxon>
        <taxon>Bacteroidota</taxon>
        <taxon>Cytophagia</taxon>
        <taxon>Cytophagales</taxon>
        <taxon>Hymenobacteraceae</taxon>
        <taxon>Adhaeribacter</taxon>
    </lineage>
</organism>
<reference evidence="1 2" key="1">
    <citation type="submission" date="2019-09" db="EMBL/GenBank/DDBJ databases">
        <title>Genome sequence of Adhaeribacter sp. M2.</title>
        <authorList>
            <person name="Srinivasan S."/>
        </authorList>
    </citation>
    <scope>NUCLEOTIDE SEQUENCE [LARGE SCALE GENOMIC DNA]</scope>
    <source>
        <strain evidence="1 2">M2</strain>
    </source>
</reference>
<dbReference type="EMBL" id="VTWT01000002">
    <property type="protein sequence ID" value="KAA9340979.1"/>
    <property type="molecule type" value="Genomic_DNA"/>
</dbReference>
<keyword evidence="2" id="KW-1185">Reference proteome</keyword>
<dbReference type="AlphaFoldDB" id="A0A5N1J318"/>
<sequence length="289" mass="33830">MTVAEFFDLFLEELQQTPSLQNYYKFLGTPSSFEFRKSYFCQRLQYIADNITDRNEAIWDCGCGFGTTALFLAMNGFKVHGTTLEFYYKEIEGRKKYWDKFGDTSLFTADYENLFDAPVKPAAYDAIIIQDTLHHLEPLQDALRIFNQTLTPNGRLVIVEENGNNIIQNLKLYKQRGNKRIIEIYDERLQKNILIGNENIRSLSSWKKELSQAGFHIPADSVQYVRLYLPFFFKNGNTEELLKKEQQLWRKNGFLRENFFFGLNYTATKVSATKSNHAHKQEMATRQHS</sequence>
<dbReference type="GO" id="GO:0008168">
    <property type="term" value="F:methyltransferase activity"/>
    <property type="evidence" value="ECO:0007669"/>
    <property type="project" value="UniProtKB-KW"/>
</dbReference>
<evidence type="ECO:0000313" key="2">
    <source>
        <dbReference type="Proteomes" id="UP000326570"/>
    </source>
</evidence>
<gene>
    <name evidence="1" type="ORF">F0P94_06010</name>
</gene>
<dbReference type="InterPro" id="IPR029063">
    <property type="entry name" value="SAM-dependent_MTases_sf"/>
</dbReference>
<evidence type="ECO:0000313" key="1">
    <source>
        <dbReference type="EMBL" id="KAA9340979.1"/>
    </source>
</evidence>
<dbReference type="Pfam" id="PF13489">
    <property type="entry name" value="Methyltransf_23"/>
    <property type="match status" value="1"/>
</dbReference>
<name>A0A5N1J318_9BACT</name>
<accession>A0A5N1J318</accession>
<keyword evidence="1" id="KW-0489">Methyltransferase</keyword>